<feature type="region of interest" description="Disordered" evidence="1">
    <location>
        <begin position="159"/>
        <end position="241"/>
    </location>
</feature>
<feature type="domain" description="CHRD" evidence="2">
    <location>
        <begin position="31"/>
        <end position="170"/>
    </location>
</feature>
<proteinExistence type="predicted"/>
<dbReference type="AlphaFoldDB" id="L9XEN8"/>
<name>L9XEN8_9EURY</name>
<evidence type="ECO:0000259" key="2">
    <source>
        <dbReference type="PROSITE" id="PS50933"/>
    </source>
</evidence>
<comment type="caution">
    <text evidence="3">The sequence shown here is derived from an EMBL/GenBank/DDBJ whole genome shotgun (WGS) entry which is preliminary data.</text>
</comment>
<dbReference type="Pfam" id="PF07452">
    <property type="entry name" value="CHRD"/>
    <property type="match status" value="1"/>
</dbReference>
<feature type="compositionally biased region" description="Acidic residues" evidence="1">
    <location>
        <begin position="167"/>
        <end position="177"/>
    </location>
</feature>
<dbReference type="PROSITE" id="PS50933">
    <property type="entry name" value="CHRD"/>
    <property type="match status" value="1"/>
</dbReference>
<evidence type="ECO:0000313" key="4">
    <source>
        <dbReference type="Proteomes" id="UP000011688"/>
    </source>
</evidence>
<keyword evidence="4" id="KW-1185">Reference proteome</keyword>
<evidence type="ECO:0000313" key="3">
    <source>
        <dbReference type="EMBL" id="ELY60200.1"/>
    </source>
</evidence>
<reference evidence="3 4" key="1">
    <citation type="journal article" date="2014" name="PLoS Genet.">
        <title>Phylogenetically driven sequencing of extremely halophilic archaea reveals strategies for static and dynamic osmo-response.</title>
        <authorList>
            <person name="Becker E.A."/>
            <person name="Seitzer P.M."/>
            <person name="Tritt A."/>
            <person name="Larsen D."/>
            <person name="Krusor M."/>
            <person name="Yao A.I."/>
            <person name="Wu D."/>
            <person name="Madern D."/>
            <person name="Eisen J.A."/>
            <person name="Darling A.E."/>
            <person name="Facciotti M.T."/>
        </authorList>
    </citation>
    <scope>NUCLEOTIDE SEQUENCE [LARGE SCALE GENOMIC DNA]</scope>
    <source>
        <strain evidence="3 4">DSM 10524</strain>
    </source>
</reference>
<feature type="compositionally biased region" description="Basic and acidic residues" evidence="1">
    <location>
        <begin position="178"/>
        <end position="189"/>
    </location>
</feature>
<dbReference type="EMBL" id="AOIB01000013">
    <property type="protein sequence ID" value="ELY60200.1"/>
    <property type="molecule type" value="Genomic_DNA"/>
</dbReference>
<gene>
    <name evidence="3" type="ORF">C491_02840</name>
</gene>
<protein>
    <submittedName>
        <fullName evidence="3">CHRD domain-containing protein</fullName>
    </submittedName>
</protein>
<sequence>MLRATGVTIGSGLAAGTAGANTDDETDLEDLPTTFAAELTPESVPREVETEASGTATFEVDFEERAVHYVLDVDYLCDPTDAHIGYGADGESGEPFVQLYPGADGDSVEGRFDGILAEGTLTVDELLEAFERHDLERVAAKLAEREIYVGVATEAHPEGEIRGQIVLEDESSAEPDTDERAGSDATKSEPEEEDGGESDTDDTDTETEDAEESDAEAEDDDEPVYRAPADPQDPADDDDAD</sequence>
<dbReference type="InterPro" id="IPR010895">
    <property type="entry name" value="CHRD"/>
</dbReference>
<dbReference type="SMART" id="SM00754">
    <property type="entry name" value="CHRD"/>
    <property type="match status" value="1"/>
</dbReference>
<evidence type="ECO:0000256" key="1">
    <source>
        <dbReference type="SAM" id="MobiDB-lite"/>
    </source>
</evidence>
<accession>L9XEN8</accession>
<organism evidence="3 4">
    <name type="scientific">Natronococcus amylolyticus DSM 10524</name>
    <dbReference type="NCBI Taxonomy" id="1227497"/>
    <lineage>
        <taxon>Archaea</taxon>
        <taxon>Methanobacteriati</taxon>
        <taxon>Methanobacteriota</taxon>
        <taxon>Stenosarchaea group</taxon>
        <taxon>Halobacteria</taxon>
        <taxon>Halobacteriales</taxon>
        <taxon>Natrialbaceae</taxon>
        <taxon>Natronococcus</taxon>
    </lineage>
</organism>
<dbReference type="Proteomes" id="UP000011688">
    <property type="component" value="Unassembled WGS sequence"/>
</dbReference>
<dbReference type="eggNOG" id="arCOG11838">
    <property type="taxonomic scope" value="Archaea"/>
</dbReference>
<feature type="compositionally biased region" description="Acidic residues" evidence="1">
    <location>
        <begin position="190"/>
        <end position="222"/>
    </location>
</feature>